<proteinExistence type="predicted"/>
<dbReference type="InterPro" id="IPR037079">
    <property type="entry name" value="AF2212/PG0164-like_sf"/>
</dbReference>
<name>A0A6I4LYZ2_9SPHN</name>
<dbReference type="RefSeq" id="WP_160354643.1">
    <property type="nucleotide sequence ID" value="NZ_SDWJ01000002.1"/>
</dbReference>
<dbReference type="AlphaFoldDB" id="A0A6I4LYZ2"/>
<dbReference type="Pfam" id="PF08922">
    <property type="entry name" value="DUF1905"/>
    <property type="match status" value="1"/>
</dbReference>
<dbReference type="EMBL" id="SDWJ01000002">
    <property type="protein sequence ID" value="MVZ98787.1"/>
    <property type="molecule type" value="Genomic_DNA"/>
</dbReference>
<dbReference type="SUPFAM" id="SSF141694">
    <property type="entry name" value="AF2212/PG0164-like"/>
    <property type="match status" value="1"/>
</dbReference>
<protein>
    <submittedName>
        <fullName evidence="2">DUF1905 domain-containing protein</fullName>
    </submittedName>
</protein>
<dbReference type="Gene3D" id="2.40.30.100">
    <property type="entry name" value="AF2212/PG0164-like"/>
    <property type="match status" value="1"/>
</dbReference>
<evidence type="ECO:0000313" key="2">
    <source>
        <dbReference type="EMBL" id="MVZ98787.1"/>
    </source>
</evidence>
<dbReference type="OrthoDB" id="9808666at2"/>
<reference evidence="2 3" key="1">
    <citation type="submission" date="2019-01" db="EMBL/GenBank/DDBJ databases">
        <title>Sphingorhabdus lacus sp.nov., isolated from an oligotrophic freshwater lake.</title>
        <authorList>
            <person name="Park M."/>
        </authorList>
    </citation>
    <scope>NUCLEOTIDE SEQUENCE [LARGE SCALE GENOMIC DNA]</scope>
    <source>
        <strain evidence="2 3">IMCC26285</strain>
    </source>
</reference>
<keyword evidence="1" id="KW-1133">Transmembrane helix</keyword>
<accession>A0A6I4LYZ2</accession>
<comment type="caution">
    <text evidence="2">The sequence shown here is derived from an EMBL/GenBank/DDBJ whole genome shotgun (WGS) entry which is preliminary data.</text>
</comment>
<gene>
    <name evidence="2" type="ORF">EUU23_13925</name>
</gene>
<evidence type="ECO:0000313" key="3">
    <source>
        <dbReference type="Proteomes" id="UP000471147"/>
    </source>
</evidence>
<keyword evidence="1" id="KW-0472">Membrane</keyword>
<feature type="transmembrane region" description="Helical" evidence="1">
    <location>
        <begin position="21"/>
        <end position="41"/>
    </location>
</feature>
<evidence type="ECO:0000256" key="1">
    <source>
        <dbReference type="SAM" id="Phobius"/>
    </source>
</evidence>
<dbReference type="Proteomes" id="UP000471147">
    <property type="component" value="Unassembled WGS sequence"/>
</dbReference>
<keyword evidence="3" id="KW-1185">Reference proteome</keyword>
<keyword evidence="1" id="KW-0812">Transmembrane</keyword>
<dbReference type="InterPro" id="IPR015018">
    <property type="entry name" value="DUF1905"/>
</dbReference>
<organism evidence="2 3">
    <name type="scientific">Sphingorhabdus profundilacus</name>
    <dbReference type="NCBI Taxonomy" id="2509718"/>
    <lineage>
        <taxon>Bacteria</taxon>
        <taxon>Pseudomonadati</taxon>
        <taxon>Pseudomonadota</taxon>
        <taxon>Alphaproteobacteria</taxon>
        <taxon>Sphingomonadales</taxon>
        <taxon>Sphingomonadaceae</taxon>
        <taxon>Sphingorhabdus</taxon>
    </lineage>
</organism>
<sequence length="106" mass="11489">MTEIYAVTTKLWLWSSDRAPASWHFLTISGAAAEAIHALALMRRLESGRRRGWGAMKVRAYIGDTSWDTSIFPDKGSGGWLLPVKAAVRKSQGLVAGDDVSVSVAV</sequence>